<dbReference type="PROSITE" id="PS50304">
    <property type="entry name" value="TUDOR"/>
    <property type="match status" value="6"/>
</dbReference>
<dbReference type="InterPro" id="IPR002999">
    <property type="entry name" value="Tudor"/>
</dbReference>
<dbReference type="PANTHER" id="PTHR22948:SF15">
    <property type="entry name" value="TUDOR DOMAIN-CONTAINING PROTEIN 6"/>
    <property type="match status" value="1"/>
</dbReference>
<evidence type="ECO:0000259" key="1">
    <source>
        <dbReference type="PROSITE" id="PS50304"/>
    </source>
</evidence>
<name>A0A7J6AIG2_AMEME</name>
<accession>A0A7J6AIG2</accession>
<feature type="domain" description="Tudor" evidence="1">
    <location>
        <begin position="738"/>
        <end position="797"/>
    </location>
</feature>
<dbReference type="SUPFAM" id="SSF63748">
    <property type="entry name" value="Tudor/PWWP/MBT"/>
    <property type="match status" value="7"/>
</dbReference>
<feature type="domain" description="Tudor" evidence="1">
    <location>
        <begin position="515"/>
        <end position="572"/>
    </location>
</feature>
<keyword evidence="3" id="KW-1185">Reference proteome</keyword>
<comment type="caution">
    <text evidence="2">The sequence shown here is derived from an EMBL/GenBank/DDBJ whole genome shotgun (WGS) entry which is preliminary data.</text>
</comment>
<feature type="domain" description="Tudor" evidence="1">
    <location>
        <begin position="288"/>
        <end position="347"/>
    </location>
</feature>
<dbReference type="EMBL" id="JAAGNN010000012">
    <property type="protein sequence ID" value="KAF4082420.1"/>
    <property type="molecule type" value="Genomic_DNA"/>
</dbReference>
<evidence type="ECO:0000313" key="3">
    <source>
        <dbReference type="Proteomes" id="UP000593565"/>
    </source>
</evidence>
<dbReference type="GO" id="GO:0030719">
    <property type="term" value="P:P granule organization"/>
    <property type="evidence" value="ECO:0007669"/>
    <property type="project" value="UniProtKB-ARBA"/>
</dbReference>
<reference evidence="2 3" key="1">
    <citation type="submission" date="2020-02" db="EMBL/GenBank/DDBJ databases">
        <title>A chromosome-scale genome assembly of the black bullhead catfish (Ameiurus melas).</title>
        <authorList>
            <person name="Wen M."/>
            <person name="Zham M."/>
            <person name="Cabau C."/>
            <person name="Klopp C."/>
            <person name="Donnadieu C."/>
            <person name="Roques C."/>
            <person name="Bouchez O."/>
            <person name="Lampietro C."/>
            <person name="Jouanno E."/>
            <person name="Herpin A."/>
            <person name="Louis A."/>
            <person name="Berthelot C."/>
            <person name="Parey E."/>
            <person name="Roest-Crollius H."/>
            <person name="Braasch I."/>
            <person name="Postlethwait J."/>
            <person name="Robinson-Rechavi M."/>
            <person name="Echchiki A."/>
            <person name="Begum T."/>
            <person name="Montfort J."/>
            <person name="Schartl M."/>
            <person name="Bobe J."/>
            <person name="Guiguen Y."/>
        </authorList>
    </citation>
    <scope>NUCLEOTIDE SEQUENCE [LARGE SCALE GENOMIC DNA]</scope>
    <source>
        <strain evidence="2">M_S1</strain>
        <tissue evidence="2">Blood</tissue>
    </source>
</reference>
<dbReference type="InterPro" id="IPR050621">
    <property type="entry name" value="Tudor_domain_containing"/>
</dbReference>
<dbReference type="SMART" id="SM00333">
    <property type="entry name" value="TUDOR"/>
    <property type="match status" value="7"/>
</dbReference>
<evidence type="ECO:0000313" key="2">
    <source>
        <dbReference type="EMBL" id="KAF4082420.1"/>
    </source>
</evidence>
<dbReference type="FunFam" id="2.30.30.140:FF:000018">
    <property type="entry name" value="Serine/threonine-protein kinase 31"/>
    <property type="match status" value="3"/>
</dbReference>
<dbReference type="Gene3D" id="2.40.50.90">
    <property type="match status" value="6"/>
</dbReference>
<proteinExistence type="predicted"/>
<feature type="domain" description="Tudor" evidence="1">
    <location>
        <begin position="951"/>
        <end position="1007"/>
    </location>
</feature>
<organism evidence="2 3">
    <name type="scientific">Ameiurus melas</name>
    <name type="common">Black bullhead</name>
    <name type="synonym">Silurus melas</name>
    <dbReference type="NCBI Taxonomy" id="219545"/>
    <lineage>
        <taxon>Eukaryota</taxon>
        <taxon>Metazoa</taxon>
        <taxon>Chordata</taxon>
        <taxon>Craniata</taxon>
        <taxon>Vertebrata</taxon>
        <taxon>Euteleostomi</taxon>
        <taxon>Actinopterygii</taxon>
        <taxon>Neopterygii</taxon>
        <taxon>Teleostei</taxon>
        <taxon>Ostariophysi</taxon>
        <taxon>Siluriformes</taxon>
        <taxon>Ictaluridae</taxon>
        <taxon>Ameiurus</taxon>
    </lineage>
</organism>
<dbReference type="Pfam" id="PF00567">
    <property type="entry name" value="TUDOR"/>
    <property type="match status" value="7"/>
</dbReference>
<feature type="domain" description="Tudor" evidence="1">
    <location>
        <begin position="1222"/>
        <end position="1281"/>
    </location>
</feature>
<gene>
    <name evidence="2" type="ORF">AMELA_G00151570</name>
</gene>
<dbReference type="PANTHER" id="PTHR22948">
    <property type="entry name" value="TUDOR DOMAIN CONTAINING PROTEIN"/>
    <property type="match status" value="1"/>
</dbReference>
<dbReference type="Proteomes" id="UP000593565">
    <property type="component" value="Unassembled WGS sequence"/>
</dbReference>
<dbReference type="InterPro" id="IPR035437">
    <property type="entry name" value="SNase_OB-fold_sf"/>
</dbReference>
<dbReference type="Gene3D" id="2.30.30.140">
    <property type="match status" value="6"/>
</dbReference>
<feature type="domain" description="Tudor" evidence="1">
    <location>
        <begin position="1424"/>
        <end position="1482"/>
    </location>
</feature>
<protein>
    <recommendedName>
        <fullName evidence="1">Tudor domain-containing protein</fullName>
    </recommendedName>
</protein>
<sequence length="2208" mass="245712">MCSIPGLPSPGSNVTVFITRVNVNHLCVLVEFWGNFVQDQKLAYQQMKKEIQHPKEVFHEGEGKPGDLCLIRVYETWYRARVVSRNDPYYRVFLIDEGRTLQAHISLLAWGQTDFFSLPPEVELCILSNVLPLSIENRWSELALEYMKSFCGRTVTAYVLDFSIRQFAFLLDIPCLSRQMYEMGFAKKLSNDEFKDFVSRSLQSDAGSVEPLKTASLGCKSLEQTKTQLCYMHPKLEAETVETVLVTEVNNPLRVFCQLKVFSQEIKNLIEQITQHYEGTVCSHFARPENLGAPCASRGADGKWYRSVLLQVMSTNSVVEVLHVDYGKKQFVQVEHVRPLAPEFVRMPVVTYICSLHGVIDRGDGWTVSQIDYLKSLLLNRTVLAKFEYQSLSEGVHYVTLYGHENKNINQLFGSREKCLIDSRCLKDSTMHKIRTIRRCLGSVKGETRGTHYLKGIFTESLSPNTDHVAVVQHVDSPSKFWIQTQTYAAEFDLLMDGLTEMCSDLTRASGLIIKPVAGRLCVAKAKDDVFYRAAICEVFETKAEVFFLDYGNKELVDCSNLRELPLSYQNLPALAVKCALYGVQPRSEEWDLNATLFFAKAVVGKVLDVHVFATSQDTHLVQVIDSTSDGEKDFSKLLCSAGFADMEPMDKPVITSYTKVEQTSDVFTTSAVSPSSNSPAVTSAFKEYSIPIGSSFDVTVSYIENPNDFWCQDANDAKCLKLLMQDLQRYYANSEFQPPLEAACVARHPKTRIWSRALVVQKHQASNVTVLFVDYGETRRVPIYDLRRIDPEFLKLTVQAFRCCLNSPASPSTLVWSPDATLQFQEFVDKAASMGVVLKCTVYAVMCDIQKVVFNVVDLETPFQSICRFLAQRGLADHAPKKLALPPLRLDTYYYSSHSIRIGSEEDVSISYVKNVNQFFCHLQRNLVQIDELADKVNRLCSPLHSINCHKNFGNACFAKYTDGLWYRGQLKSKKPSVVVHFVDYGDTQQVEKSDVLPIPVEAAEIMAIPVQAVECGLSDVPEKVPSEVNSWFENFVTDRQLKALIVSKEPSGKLIVELYDGKTPVNAIIREKFHIEAERNEQITVKGLETKDRFRSCAERRKVAQWIPEKHWRSQKRAEESAGKFPDGDTKRITPIKLKHSVFHRGSLGESENDQPGVLKQAELPVKVVEPGLEAEVFISHCNSPLSFFVQLVTDESEIWSLVEKLNAGQPKQVPVNPGNLCEGDLVSAEYPEDNRWYRAFVRNVPVGDTADVEFIDFGNTAEVSVSKIRVLDKMFSQPRYSVHCSLTGVVNVDHDAALNFKMAIEKNADGFLCKFIQQSGSVWEVKLEVNGESLGSAFSKDTNIITATGAPNRSPDTDFNLCAYKNPEIWTGQVIAVYASVITGPQLFWCQYAETEKLQEISDLIQKIGSSLESSTLSVETLPIESGCIALFDEDRLWYRAKVTSAEKDTLSVLFVDYGNESKVEMSDVRPLPFEVSDLPPQAFACQLDGFNVSDGSWDDKAADQFYELINDQLLKVTVVKLGSSCDVVTPHFVQLECKGLVINDAMKKSWIQNSKTSFEPAKTVCESTTVPETSAPCVAEPLEGPKDPLFIATENLHSGTCISPPKLQVECDSSLTEHAEQVGPTELLEKRNVAVNERSSQDEDRYLMSADVEKPENYGRSVGVTDTNINVDIHPIHPVDVLGECLLDSTDVMSKGAFTGSVEYTDENQVETVSPEGQSCDEVYEKGHGLVSEHDENEIIIKSDLGNVRRAAESGAVWSECVIWPHVHTSWCREQTLQISDDSTSVQHLDRGLVMLVNPVNIFETVPEESLQAEKETVHEAVSCSASPDRSVMGSYEEMDEEPGAGMDLVGDEQTRDKELDSCLGHLVAESEKKDRWNDYLSAETAMDIEPELAQNVCSATTVQVQTEEMSPPVEEQGEHGTTTYEQVDELMGFIPAIPLEKDQETGSEADLDTFGVTSQEKPQDKGHDSCLGDLATEYEQPVQDDVTPGPDSGLDAPQETSKMFVADISVEQSGPAMEMNPTLELAEDVCCAVKAQVQPVEDAGETSPPVEEQGEHGTTTCEQVDELMGFIPAIPLEKDQETGSEADLDTFGVTSQEKALDVDLAADPDLPAVIDNVIDFVSETEQGSGITSDTIHVSMVVTECLAADTASSDLQTPADEEELRASMLTPVSLKIEDTSDDDIIFVTEWQVSPAEASELGSKE</sequence>